<sequence length="436" mass="50093">MQTPLKVAVIGAGLCGLIAARELERESHEVVVFEKAHRLGGVWVYDPRTETDLLGVDPHREIIHATIYKSLRTNSPRQIMGFSDYPFQGKEYGDPRMFPGHEEFLRYLEDFAEKFAVKKLIRFNSEVTRVDFICSRYAFQVEWKRIPVSSASSSNSTEVFDAVVVCNGHNSQPRVALDIQGMHEWTKKQLHAHNYRVPEPYRDQVVVIIGSGSSAYDISREIATVAKEVHLSSRSPDAKVSKMDKFNNIWQHSRIDHVFQDGIVTFQDEVSIKADTIIHCTGYKYHIPFLETNGIVSVEENHVAPTYGHVFPPQLAPRLSFVGLFNKGMTFLPAELQSKWIAQALSGKVSLPSEKEMLHDVEQVYRQMEERGIPKSYTHSLNHQMDYMDWLSDQLGTTRPPQKLKDFYAHFIERFHDDHEGFREAFEYRLSNNDGM</sequence>
<comment type="similarity">
    <text evidence="2 8">Belongs to the FMO family.</text>
</comment>
<proteinExistence type="inferred from homology"/>
<evidence type="ECO:0000313" key="9">
    <source>
        <dbReference type="EMBL" id="CAH1448086.1"/>
    </source>
</evidence>
<dbReference type="Proteomes" id="UP001157418">
    <property type="component" value="Unassembled WGS sequence"/>
</dbReference>
<dbReference type="InterPro" id="IPR000960">
    <property type="entry name" value="Flavin_mOase"/>
</dbReference>
<dbReference type="InterPro" id="IPR036188">
    <property type="entry name" value="FAD/NAD-bd_sf"/>
</dbReference>
<dbReference type="PRINTS" id="PR00370">
    <property type="entry name" value="FMOXYGENASE"/>
</dbReference>
<evidence type="ECO:0000256" key="1">
    <source>
        <dbReference type="ARBA" id="ARBA00001974"/>
    </source>
</evidence>
<evidence type="ECO:0000256" key="3">
    <source>
        <dbReference type="ARBA" id="ARBA00022630"/>
    </source>
</evidence>
<organism evidence="9 10">
    <name type="scientific">Lactuca virosa</name>
    <dbReference type="NCBI Taxonomy" id="75947"/>
    <lineage>
        <taxon>Eukaryota</taxon>
        <taxon>Viridiplantae</taxon>
        <taxon>Streptophyta</taxon>
        <taxon>Embryophyta</taxon>
        <taxon>Tracheophyta</taxon>
        <taxon>Spermatophyta</taxon>
        <taxon>Magnoliopsida</taxon>
        <taxon>eudicotyledons</taxon>
        <taxon>Gunneridae</taxon>
        <taxon>Pentapetalae</taxon>
        <taxon>asterids</taxon>
        <taxon>campanulids</taxon>
        <taxon>Asterales</taxon>
        <taxon>Asteraceae</taxon>
        <taxon>Cichorioideae</taxon>
        <taxon>Cichorieae</taxon>
        <taxon>Lactucinae</taxon>
        <taxon>Lactuca</taxon>
    </lineage>
</organism>
<protein>
    <recommendedName>
        <fullName evidence="8">Flavin-containing monooxygenase</fullName>
        <ecNumber evidence="8">1.-.-.-</ecNumber>
    </recommendedName>
</protein>
<dbReference type="InterPro" id="IPR050346">
    <property type="entry name" value="FMO-like"/>
</dbReference>
<dbReference type="Pfam" id="PF00743">
    <property type="entry name" value="FMO-like"/>
    <property type="match status" value="2"/>
</dbReference>
<comment type="caution">
    <text evidence="9">The sequence shown here is derived from an EMBL/GenBank/DDBJ whole genome shotgun (WGS) entry which is preliminary data.</text>
</comment>
<accession>A0AAU9PE76</accession>
<dbReference type="PANTHER" id="PTHR23023">
    <property type="entry name" value="DIMETHYLANILINE MONOOXYGENASE"/>
    <property type="match status" value="1"/>
</dbReference>
<evidence type="ECO:0000256" key="8">
    <source>
        <dbReference type="RuleBase" id="RU361177"/>
    </source>
</evidence>
<gene>
    <name evidence="9" type="ORF">LVIROSA_LOCUS33651</name>
</gene>
<name>A0AAU9PE76_9ASTR</name>
<evidence type="ECO:0000313" key="10">
    <source>
        <dbReference type="Proteomes" id="UP001157418"/>
    </source>
</evidence>
<dbReference type="EMBL" id="CAKMRJ010005634">
    <property type="protein sequence ID" value="CAH1448086.1"/>
    <property type="molecule type" value="Genomic_DNA"/>
</dbReference>
<keyword evidence="4 8" id="KW-0274">FAD</keyword>
<keyword evidence="3 8" id="KW-0285">Flavoprotein</keyword>
<dbReference type="GO" id="GO:0004499">
    <property type="term" value="F:N,N-dimethylaniline monooxygenase activity"/>
    <property type="evidence" value="ECO:0007669"/>
    <property type="project" value="InterPro"/>
</dbReference>
<dbReference type="EC" id="1.-.-.-" evidence="8"/>
<evidence type="ECO:0000256" key="7">
    <source>
        <dbReference type="ARBA" id="ARBA00023033"/>
    </source>
</evidence>
<evidence type="ECO:0000256" key="4">
    <source>
        <dbReference type="ARBA" id="ARBA00022827"/>
    </source>
</evidence>
<dbReference type="FunFam" id="3.50.50.60:FF:000138">
    <property type="entry name" value="Flavin-containing monooxygenase"/>
    <property type="match status" value="1"/>
</dbReference>
<reference evidence="9 10" key="1">
    <citation type="submission" date="2022-01" db="EMBL/GenBank/DDBJ databases">
        <authorList>
            <person name="Xiong W."/>
            <person name="Schranz E."/>
        </authorList>
    </citation>
    <scope>NUCLEOTIDE SEQUENCE [LARGE SCALE GENOMIC DNA]</scope>
</reference>
<evidence type="ECO:0000256" key="5">
    <source>
        <dbReference type="ARBA" id="ARBA00022857"/>
    </source>
</evidence>
<keyword evidence="7 8" id="KW-0503">Monooxygenase</keyword>
<comment type="cofactor">
    <cofactor evidence="1 8">
        <name>FAD</name>
        <dbReference type="ChEBI" id="CHEBI:57692"/>
    </cofactor>
</comment>
<dbReference type="GO" id="GO:0050661">
    <property type="term" value="F:NADP binding"/>
    <property type="evidence" value="ECO:0007669"/>
    <property type="project" value="InterPro"/>
</dbReference>
<keyword evidence="5" id="KW-0521">NADP</keyword>
<dbReference type="PIRSF" id="PIRSF000332">
    <property type="entry name" value="FMO"/>
    <property type="match status" value="1"/>
</dbReference>
<evidence type="ECO:0000256" key="6">
    <source>
        <dbReference type="ARBA" id="ARBA00023002"/>
    </source>
</evidence>
<dbReference type="AlphaFoldDB" id="A0AAU9PE76"/>
<dbReference type="GO" id="GO:0050660">
    <property type="term" value="F:flavin adenine dinucleotide binding"/>
    <property type="evidence" value="ECO:0007669"/>
    <property type="project" value="InterPro"/>
</dbReference>
<dbReference type="InterPro" id="IPR020946">
    <property type="entry name" value="Flavin_mOase-like"/>
</dbReference>
<keyword evidence="10" id="KW-1185">Reference proteome</keyword>
<dbReference type="SUPFAM" id="SSF51905">
    <property type="entry name" value="FAD/NAD(P)-binding domain"/>
    <property type="match status" value="2"/>
</dbReference>
<keyword evidence="6 8" id="KW-0560">Oxidoreductase</keyword>
<dbReference type="Gene3D" id="3.50.50.60">
    <property type="entry name" value="FAD/NAD(P)-binding domain"/>
    <property type="match status" value="2"/>
</dbReference>
<evidence type="ECO:0000256" key="2">
    <source>
        <dbReference type="ARBA" id="ARBA00009183"/>
    </source>
</evidence>